<evidence type="ECO:0000256" key="9">
    <source>
        <dbReference type="ARBA" id="ARBA00023295"/>
    </source>
</evidence>
<evidence type="ECO:0000259" key="10">
    <source>
        <dbReference type="Pfam" id="PF11975"/>
    </source>
</evidence>
<protein>
    <submittedName>
        <fullName evidence="11">Alpha-galactosidase</fullName>
    </submittedName>
</protein>
<evidence type="ECO:0000256" key="6">
    <source>
        <dbReference type="ARBA" id="ARBA00023027"/>
    </source>
</evidence>
<evidence type="ECO:0000256" key="5">
    <source>
        <dbReference type="ARBA" id="ARBA00022801"/>
    </source>
</evidence>
<dbReference type="AlphaFoldDB" id="A0A133UD22"/>
<dbReference type="PANTHER" id="PTHR32092:SF6">
    <property type="entry name" value="ALPHA-GALACTOSIDASE"/>
    <property type="match status" value="1"/>
</dbReference>
<dbReference type="InterPro" id="IPR015955">
    <property type="entry name" value="Lactate_DH/Glyco_Ohase_4_C"/>
</dbReference>
<dbReference type="Pfam" id="PF11975">
    <property type="entry name" value="Glyco_hydro_4C"/>
    <property type="match status" value="1"/>
</dbReference>
<organism evidence="11 12">
    <name type="scientific">candidate division MSBL1 archaeon SCGC-AAA259E17</name>
    <dbReference type="NCBI Taxonomy" id="1698263"/>
    <lineage>
        <taxon>Archaea</taxon>
        <taxon>Methanobacteriati</taxon>
        <taxon>Methanobacteriota</taxon>
        <taxon>candidate division MSBL1</taxon>
    </lineage>
</organism>
<proteinExistence type="inferred from homology"/>
<evidence type="ECO:0000256" key="1">
    <source>
        <dbReference type="ARBA" id="ARBA00001911"/>
    </source>
</evidence>
<evidence type="ECO:0000256" key="3">
    <source>
        <dbReference type="ARBA" id="ARBA00010141"/>
    </source>
</evidence>
<dbReference type="CDD" id="cd05297">
    <property type="entry name" value="GH4_alpha_glucosidase_galactosidase"/>
    <property type="match status" value="1"/>
</dbReference>
<reference evidence="11 12" key="1">
    <citation type="journal article" date="2016" name="Sci. Rep.">
        <title>Metabolic traits of an uncultured archaeal lineage -MSBL1- from brine pools of the Red Sea.</title>
        <authorList>
            <person name="Mwirichia R."/>
            <person name="Alam I."/>
            <person name="Rashid M."/>
            <person name="Vinu M."/>
            <person name="Ba-Alawi W."/>
            <person name="Anthony Kamau A."/>
            <person name="Kamanda Ngugi D."/>
            <person name="Goker M."/>
            <person name="Klenk H.P."/>
            <person name="Bajic V."/>
            <person name="Stingl U."/>
        </authorList>
    </citation>
    <scope>NUCLEOTIDE SEQUENCE [LARGE SCALE GENOMIC DNA]</scope>
    <source>
        <strain evidence="11">SCGC-AAA259E17</strain>
    </source>
</reference>
<feature type="domain" description="Glycosyl hydrolase family 4 C-terminal" evidence="10">
    <location>
        <begin position="194"/>
        <end position="420"/>
    </location>
</feature>
<dbReference type="Proteomes" id="UP000070373">
    <property type="component" value="Unassembled WGS sequence"/>
</dbReference>
<comment type="cofactor">
    <cofactor evidence="1">
        <name>NAD(+)</name>
        <dbReference type="ChEBI" id="CHEBI:57540"/>
    </cofactor>
</comment>
<keyword evidence="9" id="KW-0326">Glycosidase</keyword>
<keyword evidence="7" id="KW-0464">Manganese</keyword>
<comment type="similarity">
    <text evidence="3">Belongs to the glycosyl hydrolase 4 family.</text>
</comment>
<dbReference type="Pfam" id="PF02056">
    <property type="entry name" value="Glyco_hydro_4"/>
    <property type="match status" value="1"/>
</dbReference>
<evidence type="ECO:0000256" key="4">
    <source>
        <dbReference type="ARBA" id="ARBA00022723"/>
    </source>
</evidence>
<dbReference type="EMBL" id="LHXN01000080">
    <property type="protein sequence ID" value="KXA92088.1"/>
    <property type="molecule type" value="Genomic_DNA"/>
</dbReference>
<dbReference type="SUPFAM" id="SSF56327">
    <property type="entry name" value="LDH C-terminal domain-like"/>
    <property type="match status" value="1"/>
</dbReference>
<dbReference type="Gene3D" id="3.90.1820.10">
    <property type="entry name" value="AglA-like glucosidase"/>
    <property type="match status" value="1"/>
</dbReference>
<accession>A0A133UD22</accession>
<comment type="cofactor">
    <cofactor evidence="2">
        <name>Mn(2+)</name>
        <dbReference type="ChEBI" id="CHEBI:29035"/>
    </cofactor>
</comment>
<dbReference type="SUPFAM" id="SSF51735">
    <property type="entry name" value="NAD(P)-binding Rossmann-fold domains"/>
    <property type="match status" value="1"/>
</dbReference>
<dbReference type="PATRIC" id="fig|1698263.3.peg.1242"/>
<dbReference type="InterPro" id="IPR001088">
    <property type="entry name" value="Glyco_hydro_4"/>
</dbReference>
<keyword evidence="4" id="KW-0479">Metal-binding</keyword>
<dbReference type="GO" id="GO:0046872">
    <property type="term" value="F:metal ion binding"/>
    <property type="evidence" value="ECO:0007669"/>
    <property type="project" value="UniProtKB-KW"/>
</dbReference>
<dbReference type="PANTHER" id="PTHR32092">
    <property type="entry name" value="6-PHOSPHO-BETA-GLUCOSIDASE-RELATED"/>
    <property type="match status" value="1"/>
</dbReference>
<evidence type="ECO:0000313" key="11">
    <source>
        <dbReference type="EMBL" id="KXA92088.1"/>
    </source>
</evidence>
<keyword evidence="8" id="KW-0119">Carbohydrate metabolism</keyword>
<keyword evidence="6" id="KW-0520">NAD</keyword>
<name>A0A133UD22_9EURY</name>
<keyword evidence="5" id="KW-0378">Hydrolase</keyword>
<comment type="caution">
    <text evidence="11">The sequence shown here is derived from an EMBL/GenBank/DDBJ whole genome shotgun (WGS) entry which is preliminary data.</text>
</comment>
<dbReference type="PRINTS" id="PR00732">
    <property type="entry name" value="GLHYDRLASE4"/>
</dbReference>
<dbReference type="InterPro" id="IPR053715">
    <property type="entry name" value="GH4_Enzyme_sf"/>
</dbReference>
<dbReference type="GO" id="GO:0016616">
    <property type="term" value="F:oxidoreductase activity, acting on the CH-OH group of donors, NAD or NADP as acceptor"/>
    <property type="evidence" value="ECO:0007669"/>
    <property type="project" value="InterPro"/>
</dbReference>
<evidence type="ECO:0000256" key="2">
    <source>
        <dbReference type="ARBA" id="ARBA00001936"/>
    </source>
</evidence>
<evidence type="ECO:0000256" key="8">
    <source>
        <dbReference type="ARBA" id="ARBA00023277"/>
    </source>
</evidence>
<dbReference type="GO" id="GO:0005975">
    <property type="term" value="P:carbohydrate metabolic process"/>
    <property type="evidence" value="ECO:0007669"/>
    <property type="project" value="InterPro"/>
</dbReference>
<evidence type="ECO:0000256" key="7">
    <source>
        <dbReference type="ARBA" id="ARBA00023211"/>
    </source>
</evidence>
<gene>
    <name evidence="11" type="ORF">AKJ64_04055</name>
</gene>
<dbReference type="InterPro" id="IPR022616">
    <property type="entry name" value="Glyco_hydro_4_C"/>
</dbReference>
<sequence length="447" mass="50677">MAKISMIGAGSIVFARNLMTDILSYPELRDSEISLMDIDLERLELIERLGKKIIDENGFDTELEATTDRRESLENADYVISIIQVGGLDAFELDIEIPNEYGVNQAVGDTLGPGGVFRGLRTIPVYIDMAEDMEELCPDTLFINYVNPMAINCWAMNEATEIETVGLCHSVQGTARDMAEYVGEPFEEVNYRAAGINHMAWFLNFEKEGEDLYPRLKEKYHDSETYEKDVTKFEILKHFDYFVSESSIHMSEYVPYFRDSEEWRERIHRRQGEEPSSSYGGEIGWTTDDESGVYLKVCRKKAENFLEDMEDMIDESDFEINRSLEYGSRIIHSMETGNPTVIHGNVRNDGLIDNLPEGCTVEVPCLVDKSGIQPTDIGELPPQLAALNRTNVNVQKLAVEGALNGSKEKVEQAVMMDPLTSSVLDLNKIRKMVGELFKAEDEYLPQF</sequence>
<evidence type="ECO:0000313" key="12">
    <source>
        <dbReference type="Proteomes" id="UP000070373"/>
    </source>
</evidence>
<dbReference type="NCBIfam" id="NF011657">
    <property type="entry name" value="PRK15076.1"/>
    <property type="match status" value="1"/>
</dbReference>
<dbReference type="GO" id="GO:0004553">
    <property type="term" value="F:hydrolase activity, hydrolyzing O-glycosyl compounds"/>
    <property type="evidence" value="ECO:0007669"/>
    <property type="project" value="InterPro"/>
</dbReference>
<dbReference type="InterPro" id="IPR036291">
    <property type="entry name" value="NAD(P)-bd_dom_sf"/>
</dbReference>
<keyword evidence="12" id="KW-1185">Reference proteome</keyword>